<dbReference type="Proteomes" id="UP000186098">
    <property type="component" value="Unassembled WGS sequence"/>
</dbReference>
<dbReference type="InterPro" id="IPR055346">
    <property type="entry name" value="Fe-S_cluster_assembly_SufBD"/>
</dbReference>
<dbReference type="SUPFAM" id="SSF101960">
    <property type="entry name" value="Stabilizer of iron transporter SufD"/>
    <property type="match status" value="1"/>
</dbReference>
<comment type="similarity">
    <text evidence="1">Belongs to the iron-sulfur cluster assembly SufBD family.</text>
</comment>
<dbReference type="GO" id="GO:0016226">
    <property type="term" value="P:iron-sulfur cluster assembly"/>
    <property type="evidence" value="ECO:0007669"/>
    <property type="project" value="InterPro"/>
</dbReference>
<dbReference type="InterPro" id="IPR000825">
    <property type="entry name" value="SUF_FeS_clus_asmbl_SufBD_core"/>
</dbReference>
<dbReference type="AlphaFoldDB" id="A0A1N7N5P1"/>
<name>A0A1N7N5P1_9RHOB</name>
<evidence type="ECO:0000313" key="4">
    <source>
        <dbReference type="Proteomes" id="UP000186098"/>
    </source>
</evidence>
<accession>A0A1N7N5P1</accession>
<proteinExistence type="inferred from homology"/>
<feature type="domain" description="SUF system FeS cluster assembly SufBD core" evidence="2">
    <location>
        <begin position="120"/>
        <end position="345"/>
    </location>
</feature>
<dbReference type="EMBL" id="FTOM01000022">
    <property type="protein sequence ID" value="SIS93723.1"/>
    <property type="molecule type" value="Genomic_DNA"/>
</dbReference>
<gene>
    <name evidence="3" type="ORF">SAMN05421795_1225</name>
</gene>
<evidence type="ECO:0000313" key="3">
    <source>
        <dbReference type="EMBL" id="SIS93723.1"/>
    </source>
</evidence>
<dbReference type="PANTHER" id="PTHR30508:SF1">
    <property type="entry name" value="UPF0051 PROTEIN ABCI8, CHLOROPLASTIC-RELATED"/>
    <property type="match status" value="1"/>
</dbReference>
<evidence type="ECO:0000256" key="1">
    <source>
        <dbReference type="ARBA" id="ARBA00043967"/>
    </source>
</evidence>
<sequence>MTDVQMPPASLSNAERTLLHEVGFADETERAGTAVLVDDHMRVAQSNDPAQLEILPLAQALTTYDFVQDLMFGLVGPEENDHIRALAETMHPPLGHFIWVKAGAKLRLPVQCFSMLETPQARQFTHDITLIEAGAEVEIIGGAMVPPALNRGRHIALSETYLRAGARCTAIGIEHWAPGMEVHSYSYARLEAGARSETTSILLAPVREHGAHARAELGADAVSTAQTLVFAPEGTHRVIDSETRLAGPGARAQEVTRMVSAGGQIDNLARMIGAEEGTEGFLGCDGLNLGKGGAIRAVPALEALAEGTALSHEASVGRIDGEKLSYLMAAGMEEDAARELIVQGFLAPADDVLPEGVRERVSALIVSAKSGGM</sequence>
<dbReference type="InterPro" id="IPR037284">
    <property type="entry name" value="SUF_FeS_clus_asmbl_SufBD_sf"/>
</dbReference>
<dbReference type="Pfam" id="PF01458">
    <property type="entry name" value="SUFBD_core"/>
    <property type="match status" value="1"/>
</dbReference>
<protein>
    <submittedName>
        <fullName evidence="3">Uncharacterized protein family (UPF0051)</fullName>
    </submittedName>
</protein>
<evidence type="ECO:0000259" key="2">
    <source>
        <dbReference type="Pfam" id="PF01458"/>
    </source>
</evidence>
<keyword evidence="4" id="KW-1185">Reference proteome</keyword>
<dbReference type="STRING" id="407234.SAMN05421795_1225"/>
<dbReference type="RefSeq" id="WP_076367995.1">
    <property type="nucleotide sequence ID" value="NZ_FTOM01000022.1"/>
</dbReference>
<reference evidence="4" key="1">
    <citation type="submission" date="2017-01" db="EMBL/GenBank/DDBJ databases">
        <authorList>
            <person name="Varghese N."/>
            <person name="Submissions S."/>
        </authorList>
    </citation>
    <scope>NUCLEOTIDE SEQUENCE [LARGE SCALE GENOMIC DNA]</scope>
    <source>
        <strain evidence="4">DSM 18714</strain>
    </source>
</reference>
<dbReference type="PANTHER" id="PTHR30508">
    <property type="entry name" value="FES CLUSTER ASSEMBLY PROTEIN SUF"/>
    <property type="match status" value="1"/>
</dbReference>
<organism evidence="3 4">
    <name type="scientific">Phaeovulum vinaykumarii</name>
    <dbReference type="NCBI Taxonomy" id="407234"/>
    <lineage>
        <taxon>Bacteria</taxon>
        <taxon>Pseudomonadati</taxon>
        <taxon>Pseudomonadota</taxon>
        <taxon>Alphaproteobacteria</taxon>
        <taxon>Rhodobacterales</taxon>
        <taxon>Paracoccaceae</taxon>
        <taxon>Phaeovulum</taxon>
    </lineage>
</organism>